<evidence type="ECO:0008006" key="6">
    <source>
        <dbReference type="Google" id="ProtNLM"/>
    </source>
</evidence>
<reference evidence="4 5" key="1">
    <citation type="submission" date="2014-06" db="EMBL/GenBank/DDBJ databases">
        <title>Draft genome sequence of Idiomarina sp. MCCC 1A10513.</title>
        <authorList>
            <person name="Du J."/>
            <person name="Lai Q."/>
            <person name="Shao Z."/>
        </authorList>
    </citation>
    <scope>NUCLEOTIDE SEQUENCE [LARGE SCALE GENOMIC DNA]</scope>
    <source>
        <strain evidence="4 5">MCCC 1A10513</strain>
    </source>
</reference>
<protein>
    <recommendedName>
        <fullName evidence="6">Short-chain dehydrogenase</fullName>
    </recommendedName>
</protein>
<evidence type="ECO:0000313" key="4">
    <source>
        <dbReference type="EMBL" id="KFZ29443.1"/>
    </source>
</evidence>
<dbReference type="RefSeq" id="WP_034730561.1">
    <property type="nucleotide sequence ID" value="NZ_JPIN01000002.1"/>
</dbReference>
<dbReference type="Proteomes" id="UP000053718">
    <property type="component" value="Unassembled WGS sequence"/>
</dbReference>
<evidence type="ECO:0000256" key="1">
    <source>
        <dbReference type="ARBA" id="ARBA00006484"/>
    </source>
</evidence>
<dbReference type="GO" id="GO:0016491">
    <property type="term" value="F:oxidoreductase activity"/>
    <property type="evidence" value="ECO:0007669"/>
    <property type="project" value="UniProtKB-KW"/>
</dbReference>
<dbReference type="PRINTS" id="PR00080">
    <property type="entry name" value="SDRFAMILY"/>
</dbReference>
<organism evidence="4 5">
    <name type="scientific">Pseudidiomarina atlantica</name>
    <dbReference type="NCBI Taxonomy" id="1517416"/>
    <lineage>
        <taxon>Bacteria</taxon>
        <taxon>Pseudomonadati</taxon>
        <taxon>Pseudomonadota</taxon>
        <taxon>Gammaproteobacteria</taxon>
        <taxon>Alteromonadales</taxon>
        <taxon>Idiomarinaceae</taxon>
        <taxon>Pseudidiomarina</taxon>
    </lineage>
</organism>
<evidence type="ECO:0000313" key="5">
    <source>
        <dbReference type="Proteomes" id="UP000053718"/>
    </source>
</evidence>
<dbReference type="OrthoDB" id="658698at2"/>
<keyword evidence="2" id="KW-0560">Oxidoreductase</keyword>
<dbReference type="EMBL" id="JPIN01000002">
    <property type="protein sequence ID" value="KFZ29443.1"/>
    <property type="molecule type" value="Genomic_DNA"/>
</dbReference>
<dbReference type="InterPro" id="IPR002347">
    <property type="entry name" value="SDR_fam"/>
</dbReference>
<dbReference type="SUPFAM" id="SSF51735">
    <property type="entry name" value="NAD(P)-binding Rossmann-fold domains"/>
    <property type="match status" value="1"/>
</dbReference>
<dbReference type="STRING" id="1517416.IDAT_03590"/>
<gene>
    <name evidence="4" type="ORF">IDAT_03590</name>
</gene>
<dbReference type="PANTHER" id="PTHR43391">
    <property type="entry name" value="RETINOL DEHYDROGENASE-RELATED"/>
    <property type="match status" value="1"/>
</dbReference>
<proteinExistence type="inferred from homology"/>
<accession>A0A094L456</accession>
<dbReference type="NCBIfam" id="NF006123">
    <property type="entry name" value="PRK08267.1"/>
    <property type="match status" value="1"/>
</dbReference>
<sequence>MSARPSIFISGAAAGIGRATALRFLHEGWRVGAFDIDSAALEQLAGDVPVNFYGNFMRGELDVTDNDSWCAALARFAETTEGGGINVVFNNAGVLCSGDFTATAIEDHERLLRVNVQGVLAGCYHALPHLEAAAGSRVGARVINMSSASAIYGQPALVSYSTSKFAVRGLTEALNLEWQDKGINVLDVMPLFVQTRMVEGETTPTMRRLGVRLAPEDVAETVVRMAYYRGNRVHWPVGGQTKRMLLASKLAPSSLVRAINRWLARA</sequence>
<name>A0A094L456_9GAMM</name>
<keyword evidence="5" id="KW-1185">Reference proteome</keyword>
<dbReference type="Gene3D" id="3.40.50.720">
    <property type="entry name" value="NAD(P)-binding Rossmann-like Domain"/>
    <property type="match status" value="1"/>
</dbReference>
<comment type="similarity">
    <text evidence="1 3">Belongs to the short-chain dehydrogenases/reductases (SDR) family.</text>
</comment>
<dbReference type="eggNOG" id="COG4221">
    <property type="taxonomic scope" value="Bacteria"/>
</dbReference>
<evidence type="ECO:0000256" key="3">
    <source>
        <dbReference type="RuleBase" id="RU000363"/>
    </source>
</evidence>
<dbReference type="PRINTS" id="PR00081">
    <property type="entry name" value="GDHRDH"/>
</dbReference>
<evidence type="ECO:0000256" key="2">
    <source>
        <dbReference type="ARBA" id="ARBA00023002"/>
    </source>
</evidence>
<dbReference type="PANTHER" id="PTHR43391:SF82">
    <property type="entry name" value="OXIDOREDUCTASE SADH-RELATED"/>
    <property type="match status" value="1"/>
</dbReference>
<dbReference type="InterPro" id="IPR036291">
    <property type="entry name" value="NAD(P)-bd_dom_sf"/>
</dbReference>
<dbReference type="AlphaFoldDB" id="A0A094L456"/>
<dbReference type="Pfam" id="PF00106">
    <property type="entry name" value="adh_short"/>
    <property type="match status" value="1"/>
</dbReference>
<comment type="caution">
    <text evidence="4">The sequence shown here is derived from an EMBL/GenBank/DDBJ whole genome shotgun (WGS) entry which is preliminary data.</text>
</comment>